<protein>
    <submittedName>
        <fullName evidence="1">Uncharacterized protein</fullName>
    </submittedName>
</protein>
<name>A0A0P1BQ23_9BASI</name>
<sequence>MFWDFVFPPRAVHGMSLIGLQARAQTSPKNGFASLGHLPPFGTTPTKRLFGRHQVQFHTKYPFTQ</sequence>
<keyword evidence="2" id="KW-1185">Reference proteome</keyword>
<organism evidence="1 2">
    <name type="scientific">Ceraceosorus bombacis</name>
    <dbReference type="NCBI Taxonomy" id="401625"/>
    <lineage>
        <taxon>Eukaryota</taxon>
        <taxon>Fungi</taxon>
        <taxon>Dikarya</taxon>
        <taxon>Basidiomycota</taxon>
        <taxon>Ustilaginomycotina</taxon>
        <taxon>Exobasidiomycetes</taxon>
        <taxon>Ceraceosorales</taxon>
        <taxon>Ceraceosoraceae</taxon>
        <taxon>Ceraceosorus</taxon>
    </lineage>
</organism>
<dbReference type="Proteomes" id="UP000054845">
    <property type="component" value="Unassembled WGS sequence"/>
</dbReference>
<evidence type="ECO:0000313" key="1">
    <source>
        <dbReference type="EMBL" id="CEH18997.1"/>
    </source>
</evidence>
<reference evidence="2" key="1">
    <citation type="submission" date="2014-09" db="EMBL/GenBank/DDBJ databases">
        <authorList>
            <person name="Sharma Rahul"/>
            <person name="Thines Marco"/>
        </authorList>
    </citation>
    <scope>NUCLEOTIDE SEQUENCE [LARGE SCALE GENOMIC DNA]</scope>
</reference>
<dbReference type="AlphaFoldDB" id="A0A0P1BQ23"/>
<accession>A0A0P1BQ23</accession>
<dbReference type="EMBL" id="CCYA01000276">
    <property type="protein sequence ID" value="CEH18997.1"/>
    <property type="molecule type" value="Genomic_DNA"/>
</dbReference>
<evidence type="ECO:0000313" key="2">
    <source>
        <dbReference type="Proteomes" id="UP000054845"/>
    </source>
</evidence>
<proteinExistence type="predicted"/>